<evidence type="ECO:0000256" key="12">
    <source>
        <dbReference type="ARBA" id="ARBA00048173"/>
    </source>
</evidence>
<sequence>MLFTLKNIQQFQSVFTFQQYLSFIGAEFDQNTIFYQTTLICSDNIPLKKFPIINPSNFLYQKLFEDKKKDENKYIQYSNSENNFQNKKYFLVSQKLILSDEMETFYKIIGEQNIDFILQNFKILIKEDINKETYIQIWGEPIMKNTIKQKSNNQEKICRQQILYCNHMSRQVGLFKKNFISQAKKEIIMRNFIPKEQISLDMISMKATSNIFDQYYFEGKFKEQEKQQLRILTQKLINNMQKFNFPQAFKIFVPLPPNYQNLKKDVQQSIKQKQFYIPNLYDNIYKNFLSYDQVISTLRNFLRTIIPIDFLGQQNLYTFLNDLQQFITLLRFEDQNYSDYINRFNVFQIPWMNTYFSKKKQKILIFKKRQQLFPIFRFLFQQIIIPFLRHNFYITERMKDDWKLFYYRKEIWNLILKLSLNQLSSNNLKQISPQKITTQYIGKLRIVPKPGTFRPIVTYNRKSRISKLSLNKKLLDIKYVLRNLRSQQLGFSVFGNPQIFNRLEEFKKLWIKYQFPQTYFMSMDIHKCYDSIQLEFLLKFIQESNLIQSAYIINKYYLIIRNNRQIKGSKQMRDLFNIFDRTCAIPINNPQCLQKGYIEYIQQNKLAIIANLGIQTTVTFSEFLISIKELCQNNIVQFEDRYFIQTLGIPQGLNISGILCSFYIANIEKNLTRKLIGDTLIMRLTDDYCCLTFDKQNLINIKNNFKEVEKLYSIHLNDDKTQHNIDQKVVTFKWIGKIINLEKLTIKPAFAQEKDSKFSNQINVNLPSRLNSYFFKAKLKSLMLNQFKFFFNPKINDQPTLIKIAKTFIHAGLIKLVNFMEKAKLFKLSKQKNKKFDFLSKIIFQYRNNQISTNRNCKLLLLISLRERIRIRSELHFENNKKVIIKNNKKSQKIENDYQLQKFMNQQFYNFLNIPITHNPRPELVRVRLAKQFIVAQVLHIFNTWKSIHNDESITFGLIGCGQVGKLIINSIIPYAIKYYDLKPQDVHISTRRPEQIHYYVTKGYQVYFDNDKLLQQCNFVVIAIPPMIDNWNILELQIRNPKTYIISLLSTLKLPRLKQLLKLDNQLYHTQISSQQLDQAVLSYIELIEQIKPGVFQTQIQEDIVKLITEQSHNHFIDGENRIKLFLESFGIQLTDNQYQKIFGRNKQEFETQIEKLFKMSFTKSMLQFQNFIQK</sequence>
<dbReference type="GO" id="GO:0003720">
    <property type="term" value="F:telomerase activity"/>
    <property type="evidence" value="ECO:0007669"/>
    <property type="project" value="InterPro"/>
</dbReference>
<dbReference type="PANTHER" id="PTHR12066">
    <property type="entry name" value="TELOMERASE REVERSE TRANSCRIPTASE"/>
    <property type="match status" value="1"/>
</dbReference>
<keyword evidence="5 13" id="KW-0808">Transferase</keyword>
<evidence type="ECO:0000256" key="3">
    <source>
        <dbReference type="ARBA" id="ARBA00016182"/>
    </source>
</evidence>
<comment type="subcellular location">
    <subcellularLocation>
        <location evidence="13">Nucleus</location>
    </subcellularLocation>
    <subcellularLocation>
        <location evidence="13">Chromosome</location>
        <location evidence="13">Telomere</location>
    </subcellularLocation>
</comment>
<evidence type="ECO:0000256" key="10">
    <source>
        <dbReference type="ARBA" id="ARBA00022918"/>
    </source>
</evidence>
<dbReference type="GO" id="GO:0070034">
    <property type="term" value="F:telomerase RNA binding"/>
    <property type="evidence" value="ECO:0007669"/>
    <property type="project" value="TreeGrafter"/>
</dbReference>
<comment type="catalytic activity">
    <reaction evidence="12 13">
        <text>DNA(n) + a 2'-deoxyribonucleoside 5'-triphosphate = DNA(n+1) + diphosphate</text>
        <dbReference type="Rhea" id="RHEA:22508"/>
        <dbReference type="Rhea" id="RHEA-COMP:17339"/>
        <dbReference type="Rhea" id="RHEA-COMP:17340"/>
        <dbReference type="ChEBI" id="CHEBI:33019"/>
        <dbReference type="ChEBI" id="CHEBI:61560"/>
        <dbReference type="ChEBI" id="CHEBI:173112"/>
        <dbReference type="EC" id="2.7.7.49"/>
    </reaction>
</comment>
<evidence type="ECO:0000256" key="9">
    <source>
        <dbReference type="ARBA" id="ARBA00022895"/>
    </source>
</evidence>
<keyword evidence="6 13" id="KW-0548">Nucleotidyltransferase</keyword>
<dbReference type="InterPro" id="IPR003545">
    <property type="entry name" value="Telomerase_RT"/>
</dbReference>
<keyword evidence="4 13" id="KW-0158">Chromosome</keyword>
<dbReference type="GO" id="GO:0000781">
    <property type="term" value="C:chromosome, telomeric region"/>
    <property type="evidence" value="ECO:0007669"/>
    <property type="project" value="UniProtKB-SubCell"/>
</dbReference>
<dbReference type="GO" id="GO:0007004">
    <property type="term" value="P:telomere maintenance via telomerase"/>
    <property type="evidence" value="ECO:0007669"/>
    <property type="project" value="TreeGrafter"/>
</dbReference>
<evidence type="ECO:0000256" key="7">
    <source>
        <dbReference type="ARBA" id="ARBA00022723"/>
    </source>
</evidence>
<evidence type="ECO:0000256" key="6">
    <source>
        <dbReference type="ARBA" id="ARBA00022695"/>
    </source>
</evidence>
<evidence type="ECO:0000256" key="5">
    <source>
        <dbReference type="ARBA" id="ARBA00022679"/>
    </source>
</evidence>
<dbReference type="InterPro" id="IPR000477">
    <property type="entry name" value="RT_dom"/>
</dbReference>
<comment type="caution">
    <text evidence="15">The sequence shown here is derived from an EMBL/GenBank/DDBJ whole genome shotgun (WGS) entry which is preliminary data.</text>
</comment>
<evidence type="ECO:0000313" key="15">
    <source>
        <dbReference type="EMBL" id="CAD8140577.1"/>
    </source>
</evidence>
<evidence type="ECO:0000256" key="4">
    <source>
        <dbReference type="ARBA" id="ARBA00022454"/>
    </source>
</evidence>
<organism evidence="15 16">
    <name type="scientific">Paramecium pentaurelia</name>
    <dbReference type="NCBI Taxonomy" id="43138"/>
    <lineage>
        <taxon>Eukaryota</taxon>
        <taxon>Sar</taxon>
        <taxon>Alveolata</taxon>
        <taxon>Ciliophora</taxon>
        <taxon>Intramacronucleata</taxon>
        <taxon>Oligohymenophorea</taxon>
        <taxon>Peniculida</taxon>
        <taxon>Parameciidae</taxon>
        <taxon>Paramecium</taxon>
    </lineage>
</organism>
<reference evidence="15" key="1">
    <citation type="submission" date="2021-01" db="EMBL/GenBank/DDBJ databases">
        <authorList>
            <consortium name="Genoscope - CEA"/>
            <person name="William W."/>
        </authorList>
    </citation>
    <scope>NUCLEOTIDE SEQUENCE</scope>
</reference>
<comment type="function">
    <text evidence="13">Telomerase is a ribonucleoprotein enzyme essential for the replication of chromosome termini in most eukaryotes. It elongates telomeres. It is a reverse transcriptase that adds simple sequence repeats to chromosome ends by copying a template sequence within the RNA component of the enzyme.</text>
</comment>
<dbReference type="PANTHER" id="PTHR12066:SF0">
    <property type="entry name" value="TELOMERASE REVERSE TRANSCRIPTASE"/>
    <property type="match status" value="1"/>
</dbReference>
<proteinExistence type="inferred from homology"/>
<keyword evidence="7 13" id="KW-0479">Metal-binding</keyword>
<name>A0A8S1SMQ6_9CILI</name>
<evidence type="ECO:0000256" key="13">
    <source>
        <dbReference type="RuleBase" id="RU365061"/>
    </source>
</evidence>
<dbReference type="EC" id="2.7.7.49" evidence="2 13"/>
<evidence type="ECO:0000256" key="11">
    <source>
        <dbReference type="ARBA" id="ARBA00023242"/>
    </source>
</evidence>
<keyword evidence="9 13" id="KW-0779">Telomere</keyword>
<dbReference type="GO" id="GO:0042162">
    <property type="term" value="F:telomeric DNA binding"/>
    <property type="evidence" value="ECO:0007669"/>
    <property type="project" value="TreeGrafter"/>
</dbReference>
<dbReference type="Pfam" id="PF00078">
    <property type="entry name" value="RVT_1"/>
    <property type="match status" value="1"/>
</dbReference>
<keyword evidence="16" id="KW-1185">Reference proteome</keyword>
<dbReference type="GO" id="GO:0046872">
    <property type="term" value="F:metal ion binding"/>
    <property type="evidence" value="ECO:0007669"/>
    <property type="project" value="UniProtKB-KW"/>
</dbReference>
<gene>
    <name evidence="15" type="ORF">PPENT_87.1.T0090149</name>
</gene>
<comment type="similarity">
    <text evidence="1 13">Belongs to the reverse transcriptase family. Telomerase subfamily.</text>
</comment>
<dbReference type="Pfam" id="PF12009">
    <property type="entry name" value="Telomerase_RBD"/>
    <property type="match status" value="1"/>
</dbReference>
<dbReference type="SMART" id="SM00975">
    <property type="entry name" value="Telomerase_RBD"/>
    <property type="match status" value="1"/>
</dbReference>
<protein>
    <recommendedName>
        <fullName evidence="3 13">Telomerase reverse transcriptase</fullName>
        <ecNumber evidence="2 13">2.7.7.49</ecNumber>
    </recommendedName>
    <alternativeName>
        <fullName evidence="13">Telomerase catalytic subunit</fullName>
    </alternativeName>
</protein>
<evidence type="ECO:0000256" key="1">
    <source>
        <dbReference type="ARBA" id="ARBA00008001"/>
    </source>
</evidence>
<dbReference type="GO" id="GO:0000333">
    <property type="term" value="C:telomerase catalytic core complex"/>
    <property type="evidence" value="ECO:0007669"/>
    <property type="project" value="TreeGrafter"/>
</dbReference>
<evidence type="ECO:0000259" key="14">
    <source>
        <dbReference type="PROSITE" id="PS50878"/>
    </source>
</evidence>
<dbReference type="FunFam" id="3.40.50.720:FF:001873">
    <property type="entry name" value="Pyrroline-5-carboxylate reductase, flame shift"/>
    <property type="match status" value="1"/>
</dbReference>
<accession>A0A8S1SMQ6</accession>
<dbReference type="PROSITE" id="PS50878">
    <property type="entry name" value="RT_POL"/>
    <property type="match status" value="1"/>
</dbReference>
<feature type="domain" description="Reverse transcriptase" evidence="14">
    <location>
        <begin position="428"/>
        <end position="739"/>
    </location>
</feature>
<dbReference type="CDD" id="cd01648">
    <property type="entry name" value="TERT"/>
    <property type="match status" value="1"/>
</dbReference>
<dbReference type="InterPro" id="IPR021891">
    <property type="entry name" value="Telomerase_RBD"/>
</dbReference>
<evidence type="ECO:0000256" key="8">
    <source>
        <dbReference type="ARBA" id="ARBA00022842"/>
    </source>
</evidence>
<evidence type="ECO:0000313" key="16">
    <source>
        <dbReference type="Proteomes" id="UP000689195"/>
    </source>
</evidence>
<dbReference type="EMBL" id="CAJJDO010000009">
    <property type="protein sequence ID" value="CAD8140577.1"/>
    <property type="molecule type" value="Genomic_DNA"/>
</dbReference>
<keyword evidence="10 13" id="KW-0695">RNA-directed DNA polymerase</keyword>
<dbReference type="Proteomes" id="UP000689195">
    <property type="component" value="Unassembled WGS sequence"/>
</dbReference>
<keyword evidence="11 13" id="KW-0539">Nucleus</keyword>
<evidence type="ECO:0000256" key="2">
    <source>
        <dbReference type="ARBA" id="ARBA00012493"/>
    </source>
</evidence>
<dbReference type="OrthoDB" id="289721at2759"/>
<dbReference type="AlphaFoldDB" id="A0A8S1SMQ6"/>
<keyword evidence="8 13" id="KW-0460">Magnesium</keyword>